<dbReference type="InterPro" id="IPR005822">
    <property type="entry name" value="Ribosomal_uL13"/>
</dbReference>
<dbReference type="PIRSF" id="PIRSF002181">
    <property type="entry name" value="Ribosomal_L13"/>
    <property type="match status" value="1"/>
</dbReference>
<dbReference type="Proteomes" id="UP000595224">
    <property type="component" value="Chromosome"/>
</dbReference>
<keyword evidence="3 4" id="KW-0687">Ribonucleoprotein</keyword>
<keyword evidence="6" id="KW-1185">Reference proteome</keyword>
<dbReference type="RefSeq" id="WP_177527689.1">
    <property type="nucleotide sequence ID" value="NZ_CBCSHE010000009.1"/>
</dbReference>
<keyword evidence="2 4" id="KW-0689">Ribosomal protein</keyword>
<dbReference type="GO" id="GO:0017148">
    <property type="term" value="P:negative regulation of translation"/>
    <property type="evidence" value="ECO:0007669"/>
    <property type="project" value="TreeGrafter"/>
</dbReference>
<dbReference type="InterPro" id="IPR005823">
    <property type="entry name" value="Ribosomal_uL13_bac-type"/>
</dbReference>
<dbReference type="SUPFAM" id="SSF52161">
    <property type="entry name" value="Ribosomal protein L13"/>
    <property type="match status" value="1"/>
</dbReference>
<dbReference type="HAMAP" id="MF_01366">
    <property type="entry name" value="Ribosomal_uL13"/>
    <property type="match status" value="1"/>
</dbReference>
<proteinExistence type="inferred from homology"/>
<dbReference type="PANTHER" id="PTHR11545">
    <property type="entry name" value="RIBOSOMAL PROTEIN L13"/>
    <property type="match status" value="1"/>
</dbReference>
<comment type="subunit">
    <text evidence="4">Part of the 50S ribosomal subunit.</text>
</comment>
<accession>A0A7T3V4U4</accession>
<dbReference type="AlphaFoldDB" id="A0A7T3V4U4"/>
<dbReference type="CDD" id="cd00392">
    <property type="entry name" value="Ribosomal_L13"/>
    <property type="match status" value="1"/>
</dbReference>
<evidence type="ECO:0000313" key="6">
    <source>
        <dbReference type="Proteomes" id="UP000595224"/>
    </source>
</evidence>
<dbReference type="NCBIfam" id="TIGR01066">
    <property type="entry name" value="rplM_bact"/>
    <property type="match status" value="1"/>
</dbReference>
<comment type="function">
    <text evidence="4">This protein is one of the early assembly proteins of the 50S ribosomal subunit, although it is not seen to bind rRNA by itself. It is important during the early stages of 50S assembly.</text>
</comment>
<dbReference type="GO" id="GO:0003735">
    <property type="term" value="F:structural constituent of ribosome"/>
    <property type="evidence" value="ECO:0007669"/>
    <property type="project" value="InterPro"/>
</dbReference>
<dbReference type="PANTHER" id="PTHR11545:SF2">
    <property type="entry name" value="LARGE RIBOSOMAL SUBUNIT PROTEIN UL13M"/>
    <property type="match status" value="1"/>
</dbReference>
<sequence>MKTIFEKGNDVKHDWYIIDASGKTLGRVASAVAAVLRGKNKPTFTPNVLCGDYVVIVNADKIQVSGNKSDDMLYRHYTGFVRGLRSYSFNELIAKNPTEPLRRTIAGMLPHGRLGRRMIDNVKIYAGSEHPHAAQNPKSLEV</sequence>
<dbReference type="Pfam" id="PF00572">
    <property type="entry name" value="Ribosomal_L13"/>
    <property type="match status" value="1"/>
</dbReference>
<protein>
    <recommendedName>
        <fullName evidence="4">Large ribosomal subunit protein uL13</fullName>
    </recommendedName>
</protein>
<evidence type="ECO:0000256" key="2">
    <source>
        <dbReference type="ARBA" id="ARBA00022980"/>
    </source>
</evidence>
<name>A0A7T3V4U4_9SPIR</name>
<dbReference type="GO" id="GO:0006412">
    <property type="term" value="P:translation"/>
    <property type="evidence" value="ECO:0007669"/>
    <property type="project" value="UniProtKB-UniRule"/>
</dbReference>
<evidence type="ECO:0000313" key="5">
    <source>
        <dbReference type="EMBL" id="QQA00504.1"/>
    </source>
</evidence>
<dbReference type="EMBL" id="CP064936">
    <property type="protein sequence ID" value="QQA00504.1"/>
    <property type="molecule type" value="Genomic_DNA"/>
</dbReference>
<gene>
    <name evidence="4 5" type="primary">rplM</name>
    <name evidence="5" type="ORF">IWA51_09535</name>
</gene>
<comment type="similarity">
    <text evidence="1 4">Belongs to the universal ribosomal protein uL13 family.</text>
</comment>
<organism evidence="5 6">
    <name type="scientific">Treponema peruense</name>
    <dbReference type="NCBI Taxonomy" id="2787628"/>
    <lineage>
        <taxon>Bacteria</taxon>
        <taxon>Pseudomonadati</taxon>
        <taxon>Spirochaetota</taxon>
        <taxon>Spirochaetia</taxon>
        <taxon>Spirochaetales</taxon>
        <taxon>Treponemataceae</taxon>
        <taxon>Treponema</taxon>
    </lineage>
</organism>
<evidence type="ECO:0000256" key="3">
    <source>
        <dbReference type="ARBA" id="ARBA00023274"/>
    </source>
</evidence>
<reference evidence="5 6" key="1">
    <citation type="submission" date="2020-11" db="EMBL/GenBank/DDBJ databases">
        <title>Treponema Peruensis nv. sp., first commensal Treponema isolated from human feces.</title>
        <authorList>
            <person name="Belkhou C."/>
            <person name="Raes J."/>
        </authorList>
    </citation>
    <scope>NUCLEOTIDE SEQUENCE [LARGE SCALE GENOMIC DNA]</scope>
    <source>
        <strain evidence="5 6">RCC2812</strain>
    </source>
</reference>
<dbReference type="InterPro" id="IPR036899">
    <property type="entry name" value="Ribosomal_uL13_sf"/>
</dbReference>
<dbReference type="Gene3D" id="3.90.1180.10">
    <property type="entry name" value="Ribosomal protein L13"/>
    <property type="match status" value="1"/>
</dbReference>
<dbReference type="GO" id="GO:0003729">
    <property type="term" value="F:mRNA binding"/>
    <property type="evidence" value="ECO:0007669"/>
    <property type="project" value="TreeGrafter"/>
</dbReference>
<evidence type="ECO:0000256" key="4">
    <source>
        <dbReference type="HAMAP-Rule" id="MF_01366"/>
    </source>
</evidence>
<dbReference type="KEGG" id="tper:IWA51_09535"/>
<dbReference type="GO" id="GO:0022625">
    <property type="term" value="C:cytosolic large ribosomal subunit"/>
    <property type="evidence" value="ECO:0007669"/>
    <property type="project" value="TreeGrafter"/>
</dbReference>
<evidence type="ECO:0000256" key="1">
    <source>
        <dbReference type="ARBA" id="ARBA00006227"/>
    </source>
</evidence>